<organism evidence="1 2">
    <name type="scientific">Haloferula chungangensis</name>
    <dbReference type="NCBI Taxonomy" id="1048331"/>
    <lineage>
        <taxon>Bacteria</taxon>
        <taxon>Pseudomonadati</taxon>
        <taxon>Verrucomicrobiota</taxon>
        <taxon>Verrucomicrobiia</taxon>
        <taxon>Verrucomicrobiales</taxon>
        <taxon>Verrucomicrobiaceae</taxon>
        <taxon>Haloferula</taxon>
    </lineage>
</organism>
<dbReference type="RefSeq" id="WP_379709856.1">
    <property type="nucleotide sequence ID" value="NZ_JBHTBS010000002.1"/>
</dbReference>
<comment type="caution">
    <text evidence="1">The sequence shown here is derived from an EMBL/GenBank/DDBJ whole genome shotgun (WGS) entry which is preliminary data.</text>
</comment>
<evidence type="ECO:0000313" key="1">
    <source>
        <dbReference type="EMBL" id="MFC7336535.1"/>
    </source>
</evidence>
<evidence type="ECO:0008006" key="3">
    <source>
        <dbReference type="Google" id="ProtNLM"/>
    </source>
</evidence>
<proteinExistence type="predicted"/>
<evidence type="ECO:0000313" key="2">
    <source>
        <dbReference type="Proteomes" id="UP001596472"/>
    </source>
</evidence>
<reference evidence="2" key="1">
    <citation type="journal article" date="2019" name="Int. J. Syst. Evol. Microbiol.">
        <title>The Global Catalogue of Microorganisms (GCM) 10K type strain sequencing project: providing services to taxonomists for standard genome sequencing and annotation.</title>
        <authorList>
            <consortium name="The Broad Institute Genomics Platform"/>
            <consortium name="The Broad Institute Genome Sequencing Center for Infectious Disease"/>
            <person name="Wu L."/>
            <person name="Ma J."/>
        </authorList>
    </citation>
    <scope>NUCLEOTIDE SEQUENCE [LARGE SCALE GENOMIC DNA]</scope>
    <source>
        <strain evidence="2">CGMCC 4.1467</strain>
    </source>
</reference>
<dbReference type="EMBL" id="JBHTBS010000002">
    <property type="protein sequence ID" value="MFC7336535.1"/>
    <property type="molecule type" value="Genomic_DNA"/>
</dbReference>
<accession>A0ABW2L4L8</accession>
<dbReference type="Proteomes" id="UP001596472">
    <property type="component" value="Unassembled WGS sequence"/>
</dbReference>
<name>A0ABW2L4L8_9BACT</name>
<protein>
    <recommendedName>
        <fullName evidence="3">Anti-sigma factor</fullName>
    </recommendedName>
</protein>
<keyword evidence="2" id="KW-1185">Reference proteome</keyword>
<sequence length="313" mass="33660">MDKEEARFILRCFRPDGSDAAEPEFAEALQFAAADRDLGDWLAKERAQDAEFSSMLGRLPLPEGLREEILAGLAAERGDLPQADEIDAVLIGGLAMISPPRGLRDEIVEAMGRSVPNTNPSGSTNRSSSWWRFGVPLAAAAGIALAFMVQSEPPAENSGPLVSISDAATSDSTGSAVPVSFVEDQAIATLESPDFALDLKNPDQKALFKFIRGKGRACPSGGVPRKLEAEPSIGCRVIEVNGKPGAIVCLRRGEGEVVHLVVFRRDDVLGDLPSSGHPLINKHGQWAVAHWEKGNRAFMLLGRTDTEHLEELF</sequence>
<gene>
    <name evidence="1" type="ORF">ACFQY0_05040</name>
</gene>